<feature type="compositionally biased region" description="Basic and acidic residues" evidence="2">
    <location>
        <begin position="475"/>
        <end position="484"/>
    </location>
</feature>
<sequence>MSNNEQEVEEQEVSSQNPEQSLNNEEEDEGKDESKDQQQNEDDANNEKKTNEEVKQEPPRRIVITQPEEVFSLVPHARSKPRTDRADFSKSQPLKLANNSSHDDIYLKDNNTDTGSGNNLTNRPNTARNVNNRFSQTAKGPNRRPNPNPNAYRPNDANNRNRNRFSQTCPLNRPQSSRTNSTESLLSLTNQRTYTMTPELENLKKQAIEQEPLEVDDNSVLEDLLLLLSEERRQLAAQHDFKESQRRNDAIGYVMECQNWLLKLEAQKASMDDVQQRKEALDQQLQDFDIESREIRHRTKKKLRRKRDKLLKEQSVEVQALQELWSSEEKMRLYNKSSNTLICLRRQLALLLQQCRFDEAAAVQQQIDERQRLEETQNHNLMQQEFNEVFNKMKTRQSDDLLYFDQNAEMELKKLNRRREKLRQALVNREKKIQDKSDTAANVDKLWNAMKTNRTRDISKTDNSKTPMMPSLKVSKNDLKDEKMVQSLCLPPLVMPKYDPRSQSLSTNKKDDEAAKKKKPANTGKKK</sequence>
<feature type="compositionally biased region" description="Basic and acidic residues" evidence="2">
    <location>
        <begin position="101"/>
        <end position="111"/>
    </location>
</feature>
<evidence type="ECO:0000313" key="4">
    <source>
        <dbReference type="Proteomes" id="UP001470230"/>
    </source>
</evidence>
<feature type="compositionally biased region" description="Low complexity" evidence="2">
    <location>
        <begin position="143"/>
        <end position="160"/>
    </location>
</feature>
<feature type="compositionally biased region" description="Basic and acidic residues" evidence="2">
    <location>
        <begin position="454"/>
        <end position="463"/>
    </location>
</feature>
<dbReference type="PANTHER" id="PTHR47026">
    <property type="entry name" value="PIGMENTOSA GTPASE REGULATOR-LIKE PROTEIN, PUTATIVE-RELATED"/>
    <property type="match status" value="1"/>
</dbReference>
<accession>A0ABR2JC29</accession>
<feature type="compositionally biased region" description="Basic residues" evidence="2">
    <location>
        <begin position="516"/>
        <end position="527"/>
    </location>
</feature>
<feature type="region of interest" description="Disordered" evidence="2">
    <location>
        <begin position="452"/>
        <end position="527"/>
    </location>
</feature>
<name>A0ABR2JC29_9EUKA</name>
<gene>
    <name evidence="3" type="ORF">M9Y10_005547</name>
</gene>
<feature type="compositionally biased region" description="Polar residues" evidence="2">
    <location>
        <begin position="89"/>
        <end position="100"/>
    </location>
</feature>
<feature type="coiled-coil region" evidence="1">
    <location>
        <begin position="405"/>
        <end position="432"/>
    </location>
</feature>
<dbReference type="PANTHER" id="PTHR47026:SF2">
    <property type="entry name" value="FLAGELLAR ASSOCIATED PROTEIN"/>
    <property type="match status" value="1"/>
</dbReference>
<comment type="caution">
    <text evidence="3">The sequence shown here is derived from an EMBL/GenBank/DDBJ whole genome shotgun (WGS) entry which is preliminary data.</text>
</comment>
<evidence type="ECO:0008006" key="5">
    <source>
        <dbReference type="Google" id="ProtNLM"/>
    </source>
</evidence>
<keyword evidence="1" id="KW-0175">Coiled coil</keyword>
<feature type="compositionally biased region" description="Polar residues" evidence="2">
    <location>
        <begin position="165"/>
        <end position="193"/>
    </location>
</feature>
<evidence type="ECO:0000313" key="3">
    <source>
        <dbReference type="EMBL" id="KAK8875382.1"/>
    </source>
</evidence>
<keyword evidence="4" id="KW-1185">Reference proteome</keyword>
<proteinExistence type="predicted"/>
<dbReference type="Proteomes" id="UP001470230">
    <property type="component" value="Unassembled WGS sequence"/>
</dbReference>
<feature type="region of interest" description="Disordered" evidence="2">
    <location>
        <begin position="1"/>
        <end position="193"/>
    </location>
</feature>
<dbReference type="EMBL" id="JAPFFF010000012">
    <property type="protein sequence ID" value="KAK8875382.1"/>
    <property type="molecule type" value="Genomic_DNA"/>
</dbReference>
<evidence type="ECO:0000256" key="2">
    <source>
        <dbReference type="SAM" id="MobiDB-lite"/>
    </source>
</evidence>
<organism evidence="3 4">
    <name type="scientific">Tritrichomonas musculus</name>
    <dbReference type="NCBI Taxonomy" id="1915356"/>
    <lineage>
        <taxon>Eukaryota</taxon>
        <taxon>Metamonada</taxon>
        <taxon>Parabasalia</taxon>
        <taxon>Tritrichomonadida</taxon>
        <taxon>Tritrichomonadidae</taxon>
        <taxon>Tritrichomonas</taxon>
    </lineage>
</organism>
<evidence type="ECO:0000256" key="1">
    <source>
        <dbReference type="SAM" id="Coils"/>
    </source>
</evidence>
<reference evidence="3 4" key="1">
    <citation type="submission" date="2024-04" db="EMBL/GenBank/DDBJ databases">
        <title>Tritrichomonas musculus Genome.</title>
        <authorList>
            <person name="Alves-Ferreira E."/>
            <person name="Grigg M."/>
            <person name="Lorenzi H."/>
            <person name="Galac M."/>
        </authorList>
    </citation>
    <scope>NUCLEOTIDE SEQUENCE [LARGE SCALE GENOMIC DNA]</scope>
    <source>
        <strain evidence="3 4">EAF2021</strain>
    </source>
</reference>
<feature type="compositionally biased region" description="Polar residues" evidence="2">
    <location>
        <begin position="112"/>
        <end position="139"/>
    </location>
</feature>
<feature type="compositionally biased region" description="Acidic residues" evidence="2">
    <location>
        <begin position="1"/>
        <end position="12"/>
    </location>
</feature>
<protein>
    <recommendedName>
        <fullName evidence="5">DUF4201 domain-containing protein</fullName>
    </recommendedName>
</protein>
<feature type="compositionally biased region" description="Basic and acidic residues" evidence="2">
    <location>
        <begin position="45"/>
        <end position="60"/>
    </location>
</feature>
<feature type="coiled-coil region" evidence="1">
    <location>
        <begin position="264"/>
        <end position="291"/>
    </location>
</feature>